<reference evidence="9 10" key="1">
    <citation type="journal article" date="2018" name="Front. Microbiol.">
        <title>Hydrolytic Capabilities as a Key to Environmental Success: Chitinolytic and Cellulolytic Acidobacteria From Acidic Sub-arctic Soils and Boreal Peatlands.</title>
        <authorList>
            <person name="Belova S.E."/>
            <person name="Ravin N.V."/>
            <person name="Pankratov T.A."/>
            <person name="Rakitin A.L."/>
            <person name="Ivanova A.A."/>
            <person name="Beletsky A.V."/>
            <person name="Mardanov A.V."/>
            <person name="Sinninghe Damste J.S."/>
            <person name="Dedysh S.N."/>
        </authorList>
    </citation>
    <scope>NUCLEOTIDE SEQUENCE [LARGE SCALE GENOMIC DNA]</scope>
    <source>
        <strain evidence="9 10">SBC82</strain>
    </source>
</reference>
<evidence type="ECO:0000256" key="4">
    <source>
        <dbReference type="ARBA" id="ARBA00023027"/>
    </source>
</evidence>
<dbReference type="RefSeq" id="WP_114207794.1">
    <property type="nucleotide sequence ID" value="NZ_CP030840.1"/>
</dbReference>
<evidence type="ECO:0000256" key="5">
    <source>
        <dbReference type="ARBA" id="ARBA00023295"/>
    </source>
</evidence>
<dbReference type="Pfam" id="PF21252">
    <property type="entry name" value="Glyco_hydro_109_C"/>
    <property type="match status" value="1"/>
</dbReference>
<dbReference type="InterPro" id="IPR036291">
    <property type="entry name" value="NAD(P)-bd_dom_sf"/>
</dbReference>
<evidence type="ECO:0000256" key="3">
    <source>
        <dbReference type="ARBA" id="ARBA00022801"/>
    </source>
</evidence>
<evidence type="ECO:0000313" key="10">
    <source>
        <dbReference type="Proteomes" id="UP000253606"/>
    </source>
</evidence>
<comment type="cofactor">
    <cofactor evidence="1">
        <name>NAD(+)</name>
        <dbReference type="ChEBI" id="CHEBI:57540"/>
    </cofactor>
</comment>
<dbReference type="InterPro" id="IPR050463">
    <property type="entry name" value="Gfo/Idh/MocA_oxidrdct_glycsds"/>
</dbReference>
<accession>A0A2Z5G232</accession>
<gene>
    <name evidence="9" type="ORF">ACPOL_3347</name>
</gene>
<protein>
    <submittedName>
        <fullName evidence="9">Oxidoreductase domain protein</fullName>
    </submittedName>
</protein>
<dbReference type="AlphaFoldDB" id="A0A2Z5G232"/>
<dbReference type="PROSITE" id="PS51318">
    <property type="entry name" value="TAT"/>
    <property type="match status" value="1"/>
</dbReference>
<dbReference type="Gene3D" id="3.40.50.720">
    <property type="entry name" value="NAD(P)-binding Rossmann-like Domain"/>
    <property type="match status" value="1"/>
</dbReference>
<dbReference type="GO" id="GO:0000166">
    <property type="term" value="F:nucleotide binding"/>
    <property type="evidence" value="ECO:0007669"/>
    <property type="project" value="InterPro"/>
</dbReference>
<dbReference type="PANTHER" id="PTHR43818:SF1">
    <property type="entry name" value="GLYCOSYL HYDROLASE FAMILY 109 PROTEIN"/>
    <property type="match status" value="1"/>
</dbReference>
<comment type="similarity">
    <text evidence="2">Belongs to the Gfo/Idh/MocA family. Glycosyl hydrolase 109 subfamily.</text>
</comment>
<dbReference type="InterPro" id="IPR000683">
    <property type="entry name" value="Gfo/Idh/MocA-like_OxRdtase_N"/>
</dbReference>
<dbReference type="EMBL" id="CP030840">
    <property type="protein sequence ID" value="AXC12636.1"/>
    <property type="molecule type" value="Genomic_DNA"/>
</dbReference>
<proteinExistence type="inferred from homology"/>
<sequence length="457" mass="50399">MTQAIQDVTSAISRRGFIRLGTMSAVSVGLASSTNSIEAQDNQTAQSTMIDVPFNRVDPKIGIIGVGGRGTSLLTNLLAADAHVTAICDVVQEKAVHAQALVTKTGQKPPTVYTDGDHAFEKLVSRDDLDLVIIATPWKWHVEMAVAAMEHGKHAAVEVPAAGTIEDCWKLVDTSERTRKHCMMLENCCYGYNETLVLRMIRQGLFGDLLYGSGAYIHDLREELFSDHGEGLWRRTVHTERQGNLYPTHGLGPVANYMGIQRGDRFDYLVSMSTPQRGLDVYRKAHVPPSDPRWSEHYVTGDMNTSLIKTANGLTITVMHDVSNPHPYDRVNTIAGTKGVFADYPPRVYFDGQAGGEQWGGIDAYKEYQHPLWTKEGEIAKKLGGHGGMDYILLYRLLQCMREGLVPDMDVYDAAAWSAPSPLSLSSVQNGSAPQKFPDFTRGNWQKRSASQIATQS</sequence>
<feature type="compositionally biased region" description="Polar residues" evidence="6">
    <location>
        <begin position="443"/>
        <end position="457"/>
    </location>
</feature>
<keyword evidence="5" id="KW-0326">Glycosidase</keyword>
<dbReference type="InterPro" id="IPR006311">
    <property type="entry name" value="TAT_signal"/>
</dbReference>
<evidence type="ECO:0000259" key="7">
    <source>
        <dbReference type="Pfam" id="PF01408"/>
    </source>
</evidence>
<evidence type="ECO:0000256" key="1">
    <source>
        <dbReference type="ARBA" id="ARBA00001911"/>
    </source>
</evidence>
<keyword evidence="10" id="KW-1185">Reference proteome</keyword>
<feature type="region of interest" description="Disordered" evidence="6">
    <location>
        <begin position="426"/>
        <end position="457"/>
    </location>
</feature>
<dbReference type="Proteomes" id="UP000253606">
    <property type="component" value="Chromosome"/>
</dbReference>
<feature type="domain" description="Gfo/Idh/MocA-like oxidoreductase N-terminal" evidence="7">
    <location>
        <begin position="60"/>
        <end position="184"/>
    </location>
</feature>
<feature type="domain" description="Glycosyl hydrolase 109 C-terminal" evidence="8">
    <location>
        <begin position="196"/>
        <end position="359"/>
    </location>
</feature>
<evidence type="ECO:0000256" key="6">
    <source>
        <dbReference type="SAM" id="MobiDB-lite"/>
    </source>
</evidence>
<dbReference type="PANTHER" id="PTHR43818">
    <property type="entry name" value="BCDNA.GH03377"/>
    <property type="match status" value="1"/>
</dbReference>
<dbReference type="Gene3D" id="3.30.360.10">
    <property type="entry name" value="Dihydrodipicolinate Reductase, domain 2"/>
    <property type="match status" value="1"/>
</dbReference>
<dbReference type="SUPFAM" id="SSF51735">
    <property type="entry name" value="NAD(P)-binding Rossmann-fold domains"/>
    <property type="match status" value="1"/>
</dbReference>
<dbReference type="KEGG" id="abas:ACPOL_3347"/>
<name>A0A2Z5G232_9BACT</name>
<evidence type="ECO:0000256" key="2">
    <source>
        <dbReference type="ARBA" id="ARBA00009329"/>
    </source>
</evidence>
<organism evidence="9 10">
    <name type="scientific">Acidisarcina polymorpha</name>
    <dbReference type="NCBI Taxonomy" id="2211140"/>
    <lineage>
        <taxon>Bacteria</taxon>
        <taxon>Pseudomonadati</taxon>
        <taxon>Acidobacteriota</taxon>
        <taxon>Terriglobia</taxon>
        <taxon>Terriglobales</taxon>
        <taxon>Acidobacteriaceae</taxon>
        <taxon>Acidisarcina</taxon>
    </lineage>
</organism>
<dbReference type="Pfam" id="PF01408">
    <property type="entry name" value="GFO_IDH_MocA"/>
    <property type="match status" value="1"/>
</dbReference>
<keyword evidence="4" id="KW-0520">NAD</keyword>
<evidence type="ECO:0000259" key="8">
    <source>
        <dbReference type="Pfam" id="PF21252"/>
    </source>
</evidence>
<evidence type="ECO:0000313" key="9">
    <source>
        <dbReference type="EMBL" id="AXC12636.1"/>
    </source>
</evidence>
<keyword evidence="3" id="KW-0378">Hydrolase</keyword>
<dbReference type="OrthoDB" id="9771072at2"/>
<dbReference type="InterPro" id="IPR049303">
    <property type="entry name" value="Glyco_hydro_109_C"/>
</dbReference>
<dbReference type="GO" id="GO:0016798">
    <property type="term" value="F:hydrolase activity, acting on glycosyl bonds"/>
    <property type="evidence" value="ECO:0007669"/>
    <property type="project" value="UniProtKB-KW"/>
</dbReference>